<feature type="non-terminal residue" evidence="2">
    <location>
        <position position="1"/>
    </location>
</feature>
<sequence length="89" mass="9627">WTTTRSASWSSASPGAGPRAARRSSARRCWPRALTSARSRPGSCARAAPRRPRSPRRAPGSTPTGSPSARRRGPRRRCATSCRPGRWTA</sequence>
<feature type="compositionally biased region" description="Basic residues" evidence="1">
    <location>
        <begin position="69"/>
        <end position="78"/>
    </location>
</feature>
<accession>A0A6J4SU89</accession>
<organism evidence="2">
    <name type="scientific">uncultured Solirubrobacteraceae bacterium</name>
    <dbReference type="NCBI Taxonomy" id="1162706"/>
    <lineage>
        <taxon>Bacteria</taxon>
        <taxon>Bacillati</taxon>
        <taxon>Actinomycetota</taxon>
        <taxon>Thermoleophilia</taxon>
        <taxon>Solirubrobacterales</taxon>
        <taxon>Solirubrobacteraceae</taxon>
        <taxon>environmental samples</taxon>
    </lineage>
</organism>
<feature type="region of interest" description="Disordered" evidence="1">
    <location>
        <begin position="1"/>
        <end position="89"/>
    </location>
</feature>
<feature type="compositionally biased region" description="Low complexity" evidence="1">
    <location>
        <begin position="31"/>
        <end position="47"/>
    </location>
</feature>
<dbReference type="AlphaFoldDB" id="A0A6J4SU89"/>
<name>A0A6J4SU89_9ACTN</name>
<dbReference type="EMBL" id="CADCVR010000073">
    <property type="protein sequence ID" value="CAA9505484.1"/>
    <property type="molecule type" value="Genomic_DNA"/>
</dbReference>
<evidence type="ECO:0000256" key="1">
    <source>
        <dbReference type="SAM" id="MobiDB-lite"/>
    </source>
</evidence>
<protein>
    <submittedName>
        <fullName evidence="2">Uncharacterized protein</fullName>
    </submittedName>
</protein>
<proteinExistence type="predicted"/>
<feature type="compositionally biased region" description="Basic residues" evidence="1">
    <location>
        <begin position="20"/>
        <end position="30"/>
    </location>
</feature>
<gene>
    <name evidence="2" type="ORF">AVDCRST_MAG53-2392</name>
</gene>
<evidence type="ECO:0000313" key="2">
    <source>
        <dbReference type="EMBL" id="CAA9505484.1"/>
    </source>
</evidence>
<feature type="non-terminal residue" evidence="2">
    <location>
        <position position="89"/>
    </location>
</feature>
<feature type="compositionally biased region" description="Low complexity" evidence="1">
    <location>
        <begin position="57"/>
        <end position="68"/>
    </location>
</feature>
<feature type="compositionally biased region" description="Low complexity" evidence="1">
    <location>
        <begin position="1"/>
        <end position="19"/>
    </location>
</feature>
<reference evidence="2" key="1">
    <citation type="submission" date="2020-02" db="EMBL/GenBank/DDBJ databases">
        <authorList>
            <person name="Meier V. D."/>
        </authorList>
    </citation>
    <scope>NUCLEOTIDE SEQUENCE</scope>
    <source>
        <strain evidence="2">AVDCRST_MAG53</strain>
    </source>
</reference>